<comment type="caution">
    <text evidence="1">The sequence shown here is derived from an EMBL/GenBank/DDBJ whole genome shotgun (WGS) entry which is preliminary data.</text>
</comment>
<dbReference type="Gramene" id="OMO86379">
    <property type="protein sequence ID" value="OMO86379"/>
    <property type="gene ID" value="CCACVL1_09614"/>
</dbReference>
<gene>
    <name evidence="1" type="ORF">CCACVL1_09614</name>
</gene>
<proteinExistence type="predicted"/>
<keyword evidence="2" id="KW-1185">Reference proteome</keyword>
<evidence type="ECO:0000313" key="2">
    <source>
        <dbReference type="Proteomes" id="UP000188268"/>
    </source>
</evidence>
<organism evidence="1 2">
    <name type="scientific">Corchorus capsularis</name>
    <name type="common">Jute</name>
    <dbReference type="NCBI Taxonomy" id="210143"/>
    <lineage>
        <taxon>Eukaryota</taxon>
        <taxon>Viridiplantae</taxon>
        <taxon>Streptophyta</taxon>
        <taxon>Embryophyta</taxon>
        <taxon>Tracheophyta</taxon>
        <taxon>Spermatophyta</taxon>
        <taxon>Magnoliopsida</taxon>
        <taxon>eudicotyledons</taxon>
        <taxon>Gunneridae</taxon>
        <taxon>Pentapetalae</taxon>
        <taxon>rosids</taxon>
        <taxon>malvids</taxon>
        <taxon>Malvales</taxon>
        <taxon>Malvaceae</taxon>
        <taxon>Grewioideae</taxon>
        <taxon>Apeibeae</taxon>
        <taxon>Corchorus</taxon>
    </lineage>
</organism>
<sequence>MTAISLLAGIRAPASELALSVSTSQSISRSQFPNSFLPSCKSKNLFGGATFRRPGLIAGATRVLVGKGENVREEDESLAN</sequence>
<dbReference type="EMBL" id="AWWV01009474">
    <property type="protein sequence ID" value="OMO86379.1"/>
    <property type="molecule type" value="Genomic_DNA"/>
</dbReference>
<evidence type="ECO:0000313" key="1">
    <source>
        <dbReference type="EMBL" id="OMO86379.1"/>
    </source>
</evidence>
<accession>A0A1R3IUW0</accession>
<name>A0A1R3IUW0_COCAP</name>
<dbReference type="AlphaFoldDB" id="A0A1R3IUW0"/>
<reference evidence="1 2" key="1">
    <citation type="submission" date="2013-09" db="EMBL/GenBank/DDBJ databases">
        <title>Corchorus capsularis genome sequencing.</title>
        <authorList>
            <person name="Alam M."/>
            <person name="Haque M.S."/>
            <person name="Islam M.S."/>
            <person name="Emdad E.M."/>
            <person name="Islam M.M."/>
            <person name="Ahmed B."/>
            <person name="Halim A."/>
            <person name="Hossen Q.M.M."/>
            <person name="Hossain M.Z."/>
            <person name="Ahmed R."/>
            <person name="Khan M.M."/>
            <person name="Islam R."/>
            <person name="Rashid M.M."/>
            <person name="Khan S.A."/>
            <person name="Rahman M.S."/>
            <person name="Alam M."/>
        </authorList>
    </citation>
    <scope>NUCLEOTIDE SEQUENCE [LARGE SCALE GENOMIC DNA]</scope>
    <source>
        <strain evidence="2">cv. CVL-1</strain>
        <tissue evidence="1">Whole seedling</tissue>
    </source>
</reference>
<protein>
    <submittedName>
        <fullName evidence="1">Uncharacterized protein</fullName>
    </submittedName>
</protein>
<dbReference type="Proteomes" id="UP000188268">
    <property type="component" value="Unassembled WGS sequence"/>
</dbReference>